<reference evidence="2" key="2">
    <citation type="submission" date="2023-04" db="EMBL/GenBank/DDBJ databases">
        <authorList>
            <person name="Bruccoleri R.E."/>
            <person name="Oakeley E.J."/>
            <person name="Faust A.-M."/>
            <person name="Dessus-Babus S."/>
            <person name="Altorfer M."/>
            <person name="Burckhardt D."/>
            <person name="Oertli M."/>
            <person name="Naumann U."/>
            <person name="Petersen F."/>
            <person name="Wong J."/>
        </authorList>
    </citation>
    <scope>NUCLEOTIDE SEQUENCE</scope>
    <source>
        <strain evidence="2">GSM-AAB239-AS_SAM_17_03QT</strain>
        <tissue evidence="2">Leaf</tissue>
    </source>
</reference>
<feature type="compositionally biased region" description="Low complexity" evidence="1">
    <location>
        <begin position="10"/>
        <end position="24"/>
    </location>
</feature>
<sequence>MRFTALRMWPTAPESPSRASSPAVAFGRAQRTRLPKYSGGTTGLILVLPLTATRTRVISSSGRPRTSTALRQRWARRTSNVVARKLTRSLSCAMNSPGNWMTRFSTPEEAIGSAERPLECTSRWSNLTCGGSLGTKRALRSRKGAGPGPAPRVPLATAWRNWPMDWPSATGWQKVMPMTRPPQA</sequence>
<protein>
    <submittedName>
        <fullName evidence="2">Tryptamine hydroxycinnamoyltransferase 2</fullName>
    </submittedName>
</protein>
<reference evidence="2" key="1">
    <citation type="journal article" date="2023" name="GigaByte">
        <title>Genome assembly of the bearded iris, Iris pallida Lam.</title>
        <authorList>
            <person name="Bruccoleri R.E."/>
            <person name="Oakeley E.J."/>
            <person name="Faust A.M.E."/>
            <person name="Altorfer M."/>
            <person name="Dessus-Babus S."/>
            <person name="Burckhardt D."/>
            <person name="Oertli M."/>
            <person name="Naumann U."/>
            <person name="Petersen F."/>
            <person name="Wong J."/>
        </authorList>
    </citation>
    <scope>NUCLEOTIDE SEQUENCE</scope>
    <source>
        <strain evidence="2">GSM-AAB239-AS_SAM_17_03QT</strain>
    </source>
</reference>
<evidence type="ECO:0000313" key="2">
    <source>
        <dbReference type="EMBL" id="KAJ6809671.1"/>
    </source>
</evidence>
<comment type="caution">
    <text evidence="2">The sequence shown here is derived from an EMBL/GenBank/DDBJ whole genome shotgun (WGS) entry which is preliminary data.</text>
</comment>
<feature type="region of interest" description="Disordered" evidence="1">
    <location>
        <begin position="1"/>
        <end position="24"/>
    </location>
</feature>
<proteinExistence type="predicted"/>
<organism evidence="2 3">
    <name type="scientific">Iris pallida</name>
    <name type="common">Sweet iris</name>
    <dbReference type="NCBI Taxonomy" id="29817"/>
    <lineage>
        <taxon>Eukaryota</taxon>
        <taxon>Viridiplantae</taxon>
        <taxon>Streptophyta</taxon>
        <taxon>Embryophyta</taxon>
        <taxon>Tracheophyta</taxon>
        <taxon>Spermatophyta</taxon>
        <taxon>Magnoliopsida</taxon>
        <taxon>Liliopsida</taxon>
        <taxon>Asparagales</taxon>
        <taxon>Iridaceae</taxon>
        <taxon>Iridoideae</taxon>
        <taxon>Irideae</taxon>
        <taxon>Iris</taxon>
    </lineage>
</organism>
<dbReference type="AlphaFoldDB" id="A0AAX6F0H0"/>
<evidence type="ECO:0000313" key="3">
    <source>
        <dbReference type="Proteomes" id="UP001140949"/>
    </source>
</evidence>
<accession>A0AAX6F0H0</accession>
<evidence type="ECO:0000256" key="1">
    <source>
        <dbReference type="SAM" id="MobiDB-lite"/>
    </source>
</evidence>
<dbReference type="EMBL" id="JANAVB010033015">
    <property type="protein sequence ID" value="KAJ6809671.1"/>
    <property type="molecule type" value="Genomic_DNA"/>
</dbReference>
<dbReference type="Proteomes" id="UP001140949">
    <property type="component" value="Unassembled WGS sequence"/>
</dbReference>
<keyword evidence="3" id="KW-1185">Reference proteome</keyword>
<name>A0AAX6F0H0_IRIPA</name>
<gene>
    <name evidence="2" type="ORF">M6B38_162625</name>
</gene>